<evidence type="ECO:0000259" key="1">
    <source>
        <dbReference type="PROSITE" id="PS50075"/>
    </source>
</evidence>
<sequence>MVDTSTTWSEVQIAVYEFAHMMSESHIALDDYHKGLRLMEDLRFDSLDLVDLAMSLEEEFGIDLPEGFPDEHTTLGVTIDVTWAALEKQR</sequence>
<dbReference type="SUPFAM" id="SSF47336">
    <property type="entry name" value="ACP-like"/>
    <property type="match status" value="1"/>
</dbReference>
<dbReference type="InterPro" id="IPR036736">
    <property type="entry name" value="ACP-like_sf"/>
</dbReference>
<evidence type="ECO:0000313" key="2">
    <source>
        <dbReference type="EMBL" id="AXQ68399.1"/>
    </source>
</evidence>
<dbReference type="PROSITE" id="PS50075">
    <property type="entry name" value="CARRIER"/>
    <property type="match status" value="1"/>
</dbReference>
<organism evidence="2 3">
    <name type="scientific">Caulobacter phage CcrBL10</name>
    <dbReference type="NCBI Taxonomy" id="2283269"/>
    <lineage>
        <taxon>Viruses</taxon>
        <taxon>Duplodnaviria</taxon>
        <taxon>Heunggongvirae</taxon>
        <taxon>Uroviricota</taxon>
        <taxon>Caudoviricetes</taxon>
        <taxon>Jeanschmidtviridae</taxon>
        <taxon>Poindextervirus</taxon>
        <taxon>Poindextervirus BL10</taxon>
    </lineage>
</organism>
<protein>
    <recommendedName>
        <fullName evidence="1">Carrier domain-containing protein</fullName>
    </recommendedName>
</protein>
<dbReference type="Proteomes" id="UP000258997">
    <property type="component" value="Segment"/>
</dbReference>
<dbReference type="Gene3D" id="1.10.1200.10">
    <property type="entry name" value="ACP-like"/>
    <property type="match status" value="1"/>
</dbReference>
<gene>
    <name evidence="2" type="ORF">CcrBL10_gp195c</name>
</gene>
<feature type="domain" description="Carrier" evidence="1">
    <location>
        <begin position="5"/>
        <end position="86"/>
    </location>
</feature>
<dbReference type="Pfam" id="PF00550">
    <property type="entry name" value="PP-binding"/>
    <property type="match status" value="1"/>
</dbReference>
<keyword evidence="3" id="KW-1185">Reference proteome</keyword>
<reference evidence="2 3" key="1">
    <citation type="submission" date="2018-07" db="EMBL/GenBank/DDBJ databases">
        <title>Giant CbK-like Caulobacter bacteriophages have genetically divergent genomes.</title>
        <authorList>
            <person name="Wilson K.M."/>
            <person name="Ely B."/>
        </authorList>
    </citation>
    <scope>NUCLEOTIDE SEQUENCE [LARGE SCALE GENOMIC DNA]</scope>
</reference>
<accession>A0A385ECH8</accession>
<dbReference type="InterPro" id="IPR009081">
    <property type="entry name" value="PP-bd_ACP"/>
</dbReference>
<evidence type="ECO:0000313" key="3">
    <source>
        <dbReference type="Proteomes" id="UP000258997"/>
    </source>
</evidence>
<name>A0A385ECH8_9CAUD</name>
<proteinExistence type="predicted"/>
<dbReference type="EMBL" id="MH588544">
    <property type="protein sequence ID" value="AXQ68399.1"/>
    <property type="molecule type" value="Genomic_DNA"/>
</dbReference>